<accession>A0A1J8Q7Q5</accession>
<dbReference type="AlphaFoldDB" id="A0A1J8Q7Q5"/>
<evidence type="ECO:0000313" key="4">
    <source>
        <dbReference type="EMBL" id="OJA17069.1"/>
    </source>
</evidence>
<dbReference type="PANTHER" id="PTHR43827">
    <property type="entry name" value="2,5-DIKETO-D-GLUCONIC ACID REDUCTASE"/>
    <property type="match status" value="1"/>
</dbReference>
<dbReference type="InterPro" id="IPR020471">
    <property type="entry name" value="AKR"/>
</dbReference>
<organism evidence="4 5">
    <name type="scientific">Rhizopogon vesiculosus</name>
    <dbReference type="NCBI Taxonomy" id="180088"/>
    <lineage>
        <taxon>Eukaryota</taxon>
        <taxon>Fungi</taxon>
        <taxon>Dikarya</taxon>
        <taxon>Basidiomycota</taxon>
        <taxon>Agaricomycotina</taxon>
        <taxon>Agaricomycetes</taxon>
        <taxon>Agaricomycetidae</taxon>
        <taxon>Boletales</taxon>
        <taxon>Suillineae</taxon>
        <taxon>Rhizopogonaceae</taxon>
        <taxon>Rhizopogon</taxon>
    </lineage>
</organism>
<name>A0A1J8Q7Q5_9AGAM</name>
<feature type="domain" description="NADP-dependent oxidoreductase" evidence="3">
    <location>
        <begin position="35"/>
        <end position="292"/>
    </location>
</feature>
<dbReference type="PROSITE" id="PS00062">
    <property type="entry name" value="ALDOKETO_REDUCTASE_2"/>
    <property type="match status" value="1"/>
</dbReference>
<dbReference type="Gene3D" id="3.20.20.100">
    <property type="entry name" value="NADP-dependent oxidoreductase domain"/>
    <property type="match status" value="1"/>
</dbReference>
<dbReference type="CDD" id="cd19071">
    <property type="entry name" value="AKR_AKR1-5-like"/>
    <property type="match status" value="1"/>
</dbReference>
<dbReference type="GO" id="GO:0016616">
    <property type="term" value="F:oxidoreductase activity, acting on the CH-OH group of donors, NAD or NADP as acceptor"/>
    <property type="evidence" value="ECO:0007669"/>
    <property type="project" value="UniProtKB-ARBA"/>
</dbReference>
<gene>
    <name evidence="4" type="ORF">AZE42_11195</name>
</gene>
<dbReference type="EMBL" id="LVVM01002204">
    <property type="protein sequence ID" value="OJA17069.1"/>
    <property type="molecule type" value="Genomic_DNA"/>
</dbReference>
<evidence type="ECO:0000259" key="3">
    <source>
        <dbReference type="Pfam" id="PF00248"/>
    </source>
</evidence>
<evidence type="ECO:0000256" key="2">
    <source>
        <dbReference type="PIRSR" id="PIRSR000097-2"/>
    </source>
</evidence>
<protein>
    <recommendedName>
        <fullName evidence="3">NADP-dependent oxidoreductase domain-containing protein</fullName>
    </recommendedName>
</protein>
<dbReference type="SUPFAM" id="SSF51430">
    <property type="entry name" value="NAD(P)-linked oxidoreductase"/>
    <property type="match status" value="1"/>
</dbReference>
<dbReference type="OrthoDB" id="416253at2759"/>
<dbReference type="Proteomes" id="UP000183567">
    <property type="component" value="Unassembled WGS sequence"/>
</dbReference>
<dbReference type="PIRSF" id="PIRSF000097">
    <property type="entry name" value="AKR"/>
    <property type="match status" value="1"/>
</dbReference>
<feature type="binding site" evidence="2">
    <location>
        <position position="141"/>
    </location>
    <ligand>
        <name>substrate</name>
    </ligand>
</feature>
<evidence type="ECO:0000256" key="1">
    <source>
        <dbReference type="PIRSR" id="PIRSR000097-1"/>
    </source>
</evidence>
<proteinExistence type="predicted"/>
<dbReference type="Pfam" id="PF00248">
    <property type="entry name" value="Aldo_ket_red"/>
    <property type="match status" value="1"/>
</dbReference>
<dbReference type="InterPro" id="IPR018170">
    <property type="entry name" value="Aldo/ket_reductase_CS"/>
</dbReference>
<feature type="active site" description="Proton donor" evidence="1">
    <location>
        <position position="61"/>
    </location>
</feature>
<evidence type="ECO:0000313" key="5">
    <source>
        <dbReference type="Proteomes" id="UP000183567"/>
    </source>
</evidence>
<dbReference type="PRINTS" id="PR00069">
    <property type="entry name" value="ALDKETRDTASE"/>
</dbReference>
<sequence length="307" mass="34287">MYTIRPVLNVRRAMVETDVTLSTGYTMPTLGLGVYMNDECAEACKVALQNDYRMIDSARFYENEAQVGVGIRGSGVKREDIFISELIDWTPGIDQGLFTYLTPLAASKVFHTDFTYDHTKAAVKDSIANLGYSYYDLYLTHSAVGGKTARLAAYKALLDAKADGLIRSVGVSNYSAKHIEEIREAGLEMPAVNQIELHPFCQQKPIVEYCNKHNIVVQAYSPLLRGALDNPIIQKLAKKYSKDGAQILIRWSLQRGFVPLPKSSQPQRIISNNLVFDWNIEPMDMAKLDALDRGKEGAVTWNPVDVD</sequence>
<dbReference type="STRING" id="180088.A0A1J8Q7Q5"/>
<reference evidence="4 5" key="1">
    <citation type="submission" date="2016-03" db="EMBL/GenBank/DDBJ databases">
        <title>Comparative genomics of the ectomycorrhizal sister species Rhizopogon vinicolor and Rhizopogon vesiculosus (Basidiomycota: Boletales) reveals a divergence of the mating type B locus.</title>
        <authorList>
            <person name="Mujic A.B."/>
            <person name="Kuo A."/>
            <person name="Tritt A."/>
            <person name="Lipzen A."/>
            <person name="Chen C."/>
            <person name="Johnson J."/>
            <person name="Sharma A."/>
            <person name="Barry K."/>
            <person name="Grigoriev I.V."/>
            <person name="Spatafora J.W."/>
        </authorList>
    </citation>
    <scope>NUCLEOTIDE SEQUENCE [LARGE SCALE GENOMIC DNA]</scope>
    <source>
        <strain evidence="4 5">AM-OR11-056</strain>
    </source>
</reference>
<dbReference type="PANTHER" id="PTHR43827:SF13">
    <property type="entry name" value="ALDO_KETO REDUCTASE FAMILY PROTEIN"/>
    <property type="match status" value="1"/>
</dbReference>
<dbReference type="InterPro" id="IPR023210">
    <property type="entry name" value="NADP_OxRdtase_dom"/>
</dbReference>
<dbReference type="InterPro" id="IPR036812">
    <property type="entry name" value="NAD(P)_OxRdtase_dom_sf"/>
</dbReference>
<comment type="caution">
    <text evidence="4">The sequence shown here is derived from an EMBL/GenBank/DDBJ whole genome shotgun (WGS) entry which is preliminary data.</text>
</comment>
<keyword evidence="5" id="KW-1185">Reference proteome</keyword>